<gene>
    <name evidence="1" type="ordered locus">Acid_6790</name>
</gene>
<organism evidence="1">
    <name type="scientific">Solibacter usitatus (strain Ellin6076)</name>
    <dbReference type="NCBI Taxonomy" id="234267"/>
    <lineage>
        <taxon>Bacteria</taxon>
        <taxon>Pseudomonadati</taxon>
        <taxon>Acidobacteriota</taxon>
        <taxon>Terriglobia</taxon>
        <taxon>Bryobacterales</taxon>
        <taxon>Solibacteraceae</taxon>
        <taxon>Candidatus Solibacter</taxon>
    </lineage>
</organism>
<sequence>MAAEVQERRIDFSMALSDKRKYPIAHFKAFWEAGKRYAEMTKGDPMIHRVVVESVNGLLDYLMVERKRVPGIVLRDAERLGSMIFSGYDCYFEGHEPPGL</sequence>
<dbReference type="HOGENOM" id="CLU_2304172_0_0_0"/>
<dbReference type="InParanoid" id="Q01RL2"/>
<name>Q01RL2_SOLUE</name>
<evidence type="ECO:0000313" key="1">
    <source>
        <dbReference type="EMBL" id="ABJ87708.1"/>
    </source>
</evidence>
<protein>
    <submittedName>
        <fullName evidence="1">Uncharacterized protein</fullName>
    </submittedName>
</protein>
<dbReference type="KEGG" id="sus:Acid_6790"/>
<accession>Q01RL2</accession>
<reference evidence="1" key="1">
    <citation type="submission" date="2006-10" db="EMBL/GenBank/DDBJ databases">
        <title>Complete sequence of Solibacter usitatus Ellin6076.</title>
        <authorList>
            <consortium name="US DOE Joint Genome Institute"/>
            <person name="Copeland A."/>
            <person name="Lucas S."/>
            <person name="Lapidus A."/>
            <person name="Barry K."/>
            <person name="Detter J.C."/>
            <person name="Glavina del Rio T."/>
            <person name="Hammon N."/>
            <person name="Israni S."/>
            <person name="Dalin E."/>
            <person name="Tice H."/>
            <person name="Pitluck S."/>
            <person name="Thompson L.S."/>
            <person name="Brettin T."/>
            <person name="Bruce D."/>
            <person name="Han C."/>
            <person name="Tapia R."/>
            <person name="Gilna P."/>
            <person name="Schmutz J."/>
            <person name="Larimer F."/>
            <person name="Land M."/>
            <person name="Hauser L."/>
            <person name="Kyrpides N."/>
            <person name="Mikhailova N."/>
            <person name="Janssen P.H."/>
            <person name="Kuske C.R."/>
            <person name="Richardson P."/>
        </authorList>
    </citation>
    <scope>NUCLEOTIDE SEQUENCE</scope>
    <source>
        <strain evidence="1">Ellin6076</strain>
    </source>
</reference>
<dbReference type="AlphaFoldDB" id="Q01RL2"/>
<proteinExistence type="predicted"/>
<dbReference type="EMBL" id="CP000473">
    <property type="protein sequence ID" value="ABJ87708.1"/>
    <property type="molecule type" value="Genomic_DNA"/>
</dbReference>